<dbReference type="Pfam" id="PF03235">
    <property type="entry name" value="GmrSD_N"/>
    <property type="match status" value="1"/>
</dbReference>
<proteinExistence type="predicted"/>
<dbReference type="HOGENOM" id="CLU_701457_0_0_6"/>
<feature type="domain" description="GmrSD restriction endonucleases N-terminal" evidence="1">
    <location>
        <begin position="18"/>
        <end position="158"/>
    </location>
</feature>
<dbReference type="EMBL" id="AP011177">
    <property type="protein sequence ID" value="BAJ02073.1"/>
    <property type="molecule type" value="Genomic_DNA"/>
</dbReference>
<dbReference type="InterPro" id="IPR004919">
    <property type="entry name" value="GmrSD_N"/>
</dbReference>
<dbReference type="Proteomes" id="UP000002350">
    <property type="component" value="Chromosome"/>
</dbReference>
<dbReference type="KEGG" id="svo:SVI_2102"/>
<name>D4ZK74_SHEVD</name>
<keyword evidence="3" id="KW-1185">Reference proteome</keyword>
<dbReference type="eggNOG" id="COG1479">
    <property type="taxonomic scope" value="Bacteria"/>
</dbReference>
<dbReference type="CDD" id="cd16387">
    <property type="entry name" value="ParB_N_Srx"/>
    <property type="match status" value="1"/>
</dbReference>
<dbReference type="PANTHER" id="PTHR39639:SF1">
    <property type="entry name" value="DUF262 DOMAIN-CONTAINING PROTEIN"/>
    <property type="match status" value="1"/>
</dbReference>
<gene>
    <name evidence="2" type="ordered locus">SVI_2102</name>
</gene>
<reference evidence="3" key="1">
    <citation type="journal article" date="2010" name="Mol. Biosyst.">
        <title>Complete genome sequence and comparative analysis of Shewanella violacea, a psychrophilic and piezophilic bacterium from deep sea floor sediments.</title>
        <authorList>
            <person name="Aono E."/>
            <person name="Baba T."/>
            <person name="Ara T."/>
            <person name="Nishi T."/>
            <person name="Nakamichi T."/>
            <person name="Inamoto E."/>
            <person name="Toyonaga H."/>
            <person name="Hasegawa M."/>
            <person name="Takai Y."/>
            <person name="Okumura Y."/>
            <person name="Baba M."/>
            <person name="Tomita M."/>
            <person name="Kato C."/>
            <person name="Oshima T."/>
            <person name="Nakasone K."/>
            <person name="Mori H."/>
        </authorList>
    </citation>
    <scope>NUCLEOTIDE SEQUENCE [LARGE SCALE GENOMIC DNA]</scope>
    <source>
        <strain evidence="3">JCM 10179 / CIP 106290 / LMG 19151 / DSS12</strain>
    </source>
</reference>
<accession>D4ZK74</accession>
<dbReference type="AlphaFoldDB" id="D4ZK74"/>
<organism evidence="2 3">
    <name type="scientific">Shewanella violacea (strain JCM 10179 / CIP 106290 / LMG 19151 / DSS12)</name>
    <dbReference type="NCBI Taxonomy" id="637905"/>
    <lineage>
        <taxon>Bacteria</taxon>
        <taxon>Pseudomonadati</taxon>
        <taxon>Pseudomonadota</taxon>
        <taxon>Gammaproteobacteria</taxon>
        <taxon>Alteromonadales</taxon>
        <taxon>Shewanellaceae</taxon>
        <taxon>Shewanella</taxon>
    </lineage>
</organism>
<sequence>MKIKILDSDLHSIHTRISQGIIDLQPDFQRGSVWSPPKQKKLVDSILRGWQVPPVHVIRTEEYSLEVLDGQQRLRAVYDFMNNEFKIKGDFEPIDSSIEELNGLYYKQLPEPIKRKLDFYSIRMLEVYDYEPGETGELFNRLNQSLNLTAAEKRNAQIGVTRTQIKSLSVLMHNVGLDTAFIGFSNTRMAYDDLFAKLSTYLEKRNIRAKVTDSELYEQYRNAIPYDDKIIESIEYTLRLLSEVKQELIERDLSIHITKATLFSWLFFISSIYINDKEKIDKNRIKESFITFESMRYRFKNNIDDSVRWSGIPFPKEKIHAIFSLFNERASSRVMSTGSLLIRDWAISLYYYLQNMDYAGLTYQLNELGKIIISLNSDELDIKATVERLAESGDQNA</sequence>
<evidence type="ECO:0000313" key="2">
    <source>
        <dbReference type="EMBL" id="BAJ02073.1"/>
    </source>
</evidence>
<dbReference type="RefSeq" id="WP_013051378.1">
    <property type="nucleotide sequence ID" value="NC_014012.1"/>
</dbReference>
<dbReference type="SUPFAM" id="SSF110849">
    <property type="entry name" value="ParB/Sulfiredoxin"/>
    <property type="match status" value="1"/>
</dbReference>
<protein>
    <recommendedName>
        <fullName evidence="1">GmrSD restriction endonucleases N-terminal domain-containing protein</fullName>
    </recommendedName>
</protein>
<evidence type="ECO:0000259" key="1">
    <source>
        <dbReference type="Pfam" id="PF03235"/>
    </source>
</evidence>
<evidence type="ECO:0000313" key="3">
    <source>
        <dbReference type="Proteomes" id="UP000002350"/>
    </source>
</evidence>
<dbReference type="PANTHER" id="PTHR39639">
    <property type="entry name" value="CHROMOSOME 16, WHOLE GENOME SHOTGUN SEQUENCE"/>
    <property type="match status" value="1"/>
</dbReference>
<dbReference type="STRING" id="637905.SVI_2102"/>
<dbReference type="InterPro" id="IPR036086">
    <property type="entry name" value="ParB/Sulfiredoxin_sf"/>
</dbReference>